<dbReference type="RefSeq" id="WP_044888403.1">
    <property type="nucleotide sequence ID" value="NC_002699.1"/>
</dbReference>
<feature type="transmembrane region" description="Helical" evidence="1">
    <location>
        <begin position="38"/>
        <end position="66"/>
    </location>
</feature>
<accession>A0A0D8B640</accession>
<sequence>MSTGLTVALIALSLLAAGALAGLAGVLAAVLRRAAGASFYAALLTGGGAALAVFVALVGVAGVVVAGCGL</sequence>
<name>A0A0D8B640_9ACTN</name>
<dbReference type="EMBL" id="JYFN01000087">
    <property type="protein sequence ID" value="KJE19733.1"/>
    <property type="molecule type" value="Genomic_DNA"/>
</dbReference>
<gene>
    <name evidence="2" type="ORF">FF36_05988</name>
</gene>
<dbReference type="Proteomes" id="UP000032545">
    <property type="component" value="Unassembled WGS sequence"/>
</dbReference>
<proteinExistence type="predicted"/>
<reference evidence="2 3" key="2">
    <citation type="journal article" date="2016" name="Genome Announc.">
        <title>Permanent Draft Genome Sequences for Two Variants of Frankia sp. Strain CpI1, the First Frankia Strain Isolated from Root Nodules of Comptonia peregrina.</title>
        <authorList>
            <person name="Oshone R."/>
            <person name="Hurst S.G.IV."/>
            <person name="Abebe-Akele F."/>
            <person name="Simpson S."/>
            <person name="Morris K."/>
            <person name="Thomas W.K."/>
            <person name="Tisa L.S."/>
        </authorList>
    </citation>
    <scope>NUCLEOTIDE SEQUENCE [LARGE SCALE GENOMIC DNA]</scope>
    <source>
        <strain evidence="3">CpI1-S</strain>
    </source>
</reference>
<evidence type="ECO:0000313" key="3">
    <source>
        <dbReference type="Proteomes" id="UP000032545"/>
    </source>
</evidence>
<keyword evidence="3" id="KW-1185">Reference proteome</keyword>
<comment type="caution">
    <text evidence="2">The sequence shown here is derived from an EMBL/GenBank/DDBJ whole genome shotgun (WGS) entry which is preliminary data.</text>
</comment>
<keyword evidence="1" id="KW-0812">Transmembrane</keyword>
<dbReference type="AlphaFoldDB" id="A0A0D8B640"/>
<evidence type="ECO:0000256" key="1">
    <source>
        <dbReference type="SAM" id="Phobius"/>
    </source>
</evidence>
<keyword evidence="1" id="KW-1133">Transmembrane helix</keyword>
<dbReference type="PATRIC" id="fig|1502723.3.peg.6790"/>
<evidence type="ECO:0000313" key="2">
    <source>
        <dbReference type="EMBL" id="KJE19733.1"/>
    </source>
</evidence>
<organism evidence="2 3">
    <name type="scientific">Frankia torreyi</name>
    <dbReference type="NCBI Taxonomy" id="1856"/>
    <lineage>
        <taxon>Bacteria</taxon>
        <taxon>Bacillati</taxon>
        <taxon>Actinomycetota</taxon>
        <taxon>Actinomycetes</taxon>
        <taxon>Frankiales</taxon>
        <taxon>Frankiaceae</taxon>
        <taxon>Frankia</taxon>
    </lineage>
</organism>
<protein>
    <submittedName>
        <fullName evidence="2">Uncharacterized protein</fullName>
    </submittedName>
</protein>
<reference evidence="3" key="1">
    <citation type="submission" date="2015-02" db="EMBL/GenBank/DDBJ databases">
        <title>Draft Genome of Frankia sp. CpI1-S.</title>
        <authorList>
            <person name="Oshone R.T."/>
            <person name="Ngom M."/>
            <person name="Ghodhbane-Gtari F."/>
            <person name="Gtari M."/>
            <person name="Morris K."/>
            <person name="Thomas K."/>
            <person name="Sen A."/>
            <person name="Tisa L.S."/>
        </authorList>
    </citation>
    <scope>NUCLEOTIDE SEQUENCE [LARGE SCALE GENOMIC DNA]</scope>
    <source>
        <strain evidence="3">CpI1-S</strain>
    </source>
</reference>
<keyword evidence="1" id="KW-0472">Membrane</keyword>